<feature type="signal peptide" evidence="1">
    <location>
        <begin position="1"/>
        <end position="19"/>
    </location>
</feature>
<dbReference type="AlphaFoldDB" id="A0ABD3FVP3"/>
<evidence type="ECO:0000313" key="4">
    <source>
        <dbReference type="Proteomes" id="UP001632037"/>
    </source>
</evidence>
<dbReference type="EMBL" id="JBIMZQ010000006">
    <property type="protein sequence ID" value="KAL3670804.1"/>
    <property type="molecule type" value="Genomic_DNA"/>
</dbReference>
<dbReference type="EMBL" id="JBIMZQ010000006">
    <property type="protein sequence ID" value="KAL3670808.1"/>
    <property type="molecule type" value="Genomic_DNA"/>
</dbReference>
<feature type="chain" id="PRO_5044724743" description="RxLR effector protein" evidence="1">
    <location>
        <begin position="20"/>
        <end position="52"/>
    </location>
</feature>
<organism evidence="3 4">
    <name type="scientific">Phytophthora oleae</name>
    <dbReference type="NCBI Taxonomy" id="2107226"/>
    <lineage>
        <taxon>Eukaryota</taxon>
        <taxon>Sar</taxon>
        <taxon>Stramenopiles</taxon>
        <taxon>Oomycota</taxon>
        <taxon>Peronosporomycetes</taxon>
        <taxon>Peronosporales</taxon>
        <taxon>Peronosporaceae</taxon>
        <taxon>Phytophthora</taxon>
    </lineage>
</organism>
<gene>
    <name evidence="2" type="ORF">V7S43_003990</name>
    <name evidence="3" type="ORF">V7S43_003994</name>
</gene>
<evidence type="ECO:0000256" key="1">
    <source>
        <dbReference type="SAM" id="SignalP"/>
    </source>
</evidence>
<keyword evidence="4" id="KW-1185">Reference proteome</keyword>
<accession>A0ABD3FVP3</accession>
<protein>
    <recommendedName>
        <fullName evidence="5">RxLR effector protein</fullName>
    </recommendedName>
</protein>
<name>A0ABD3FVP3_9STRA</name>
<dbReference type="Proteomes" id="UP001632037">
    <property type="component" value="Unassembled WGS sequence"/>
</dbReference>
<evidence type="ECO:0008006" key="5">
    <source>
        <dbReference type="Google" id="ProtNLM"/>
    </source>
</evidence>
<comment type="caution">
    <text evidence="3">The sequence shown here is derived from an EMBL/GenBank/DDBJ whole genome shotgun (WGS) entry which is preliminary data.</text>
</comment>
<proteinExistence type="predicted"/>
<evidence type="ECO:0000313" key="3">
    <source>
        <dbReference type="EMBL" id="KAL3670808.1"/>
    </source>
</evidence>
<evidence type="ECO:0000313" key="2">
    <source>
        <dbReference type="EMBL" id="KAL3670804.1"/>
    </source>
</evidence>
<keyword evidence="1" id="KW-0732">Signal</keyword>
<reference evidence="3 4" key="1">
    <citation type="submission" date="2024-09" db="EMBL/GenBank/DDBJ databases">
        <title>Genome sequencing and assembly of Phytophthora oleae, isolate VK10A, causative agent of rot of olive drupes.</title>
        <authorList>
            <person name="Conti Taguali S."/>
            <person name="Riolo M."/>
            <person name="La Spada F."/>
            <person name="Cacciola S.O."/>
            <person name="Dionisio G."/>
        </authorList>
    </citation>
    <scope>NUCLEOTIDE SEQUENCE [LARGE SCALE GENOMIC DNA]</scope>
    <source>
        <strain evidence="3 4">VK10A</strain>
    </source>
</reference>
<sequence length="52" mass="5497">MTKFAVVAVLFLAIGMAHAEDVNINVLPPFDSADGSGLVNSTLEERCCLDMA</sequence>